<gene>
    <name evidence="4" type="ORF">HJ536_15520</name>
</gene>
<dbReference type="GO" id="GO:0005509">
    <property type="term" value="F:calcium ion binding"/>
    <property type="evidence" value="ECO:0007669"/>
    <property type="project" value="InterPro"/>
</dbReference>
<evidence type="ECO:0000313" key="4">
    <source>
        <dbReference type="EMBL" id="NVO24774.1"/>
    </source>
</evidence>
<reference evidence="4 5" key="1">
    <citation type="submission" date="2020-04" db="EMBL/GenBank/DDBJ databases">
        <title>Donghicola sp., a member of the Rhodobacteraceae family isolated from mangrove forest in Thailand.</title>
        <authorList>
            <person name="Charoenyingcharoen P."/>
            <person name="Yukphan P."/>
        </authorList>
    </citation>
    <scope>NUCLEOTIDE SEQUENCE [LARGE SCALE GENOMIC DNA]</scope>
    <source>
        <strain evidence="4 5">B5-SW-15</strain>
    </source>
</reference>
<dbReference type="PRINTS" id="PR00313">
    <property type="entry name" value="CABNDNGRPT"/>
</dbReference>
<accession>A0A850Q774</accession>
<dbReference type="EMBL" id="JABCJE010000008">
    <property type="protein sequence ID" value="NVO24774.1"/>
    <property type="molecule type" value="Genomic_DNA"/>
</dbReference>
<evidence type="ECO:0000313" key="5">
    <source>
        <dbReference type="Proteomes" id="UP000592216"/>
    </source>
</evidence>
<feature type="compositionally biased region" description="Basic and acidic residues" evidence="3">
    <location>
        <begin position="42"/>
        <end position="63"/>
    </location>
</feature>
<dbReference type="PROSITE" id="PS00330">
    <property type="entry name" value="HEMOLYSIN_CALCIUM"/>
    <property type="match status" value="3"/>
</dbReference>
<sequence>MRGNGGNDRLFGDDGSDKLFGNGGRDVLSGGSDADFLSGGGARDRLYGNSEDDRLYGNGGKDRLYGGEGDDSLYGGKGSDKLKGGAGDDTFIFTEAATLRNADKILDFDGDYDRIGLCQNIYGGLPVGALDVSAFASNTDGVAEDAAGRIIYESDLGRLYYDAHGTGSQTRQLIAILSGAPELDASDVYIF</sequence>
<comment type="caution">
    <text evidence="4">The sequence shown here is derived from an EMBL/GenBank/DDBJ whole genome shotgun (WGS) entry which is preliminary data.</text>
</comment>
<evidence type="ECO:0000256" key="1">
    <source>
        <dbReference type="ARBA" id="ARBA00004613"/>
    </source>
</evidence>
<protein>
    <submittedName>
        <fullName evidence="4">Calcium-binding protein</fullName>
    </submittedName>
</protein>
<dbReference type="Pfam" id="PF00353">
    <property type="entry name" value="HemolysinCabind"/>
    <property type="match status" value="2"/>
</dbReference>
<dbReference type="InterPro" id="IPR001343">
    <property type="entry name" value="Hemolysn_Ca-bd"/>
</dbReference>
<keyword evidence="2" id="KW-0964">Secreted</keyword>
<dbReference type="InterPro" id="IPR050557">
    <property type="entry name" value="RTX_toxin/Mannuronan_C5-epim"/>
</dbReference>
<feature type="region of interest" description="Disordered" evidence="3">
    <location>
        <begin position="22"/>
        <end position="63"/>
    </location>
</feature>
<dbReference type="SUPFAM" id="SSF51120">
    <property type="entry name" value="beta-Roll"/>
    <property type="match status" value="1"/>
</dbReference>
<dbReference type="PANTHER" id="PTHR38340">
    <property type="entry name" value="S-LAYER PROTEIN"/>
    <property type="match status" value="1"/>
</dbReference>
<organism evidence="4 5">
    <name type="scientific">Donghicola mangrovi</name>
    <dbReference type="NCBI Taxonomy" id="2729614"/>
    <lineage>
        <taxon>Bacteria</taxon>
        <taxon>Pseudomonadati</taxon>
        <taxon>Pseudomonadota</taxon>
        <taxon>Alphaproteobacteria</taxon>
        <taxon>Rhodobacterales</taxon>
        <taxon>Roseobacteraceae</taxon>
        <taxon>Donghicola</taxon>
    </lineage>
</organism>
<dbReference type="Gene3D" id="2.150.10.10">
    <property type="entry name" value="Serralysin-like metalloprotease, C-terminal"/>
    <property type="match status" value="2"/>
</dbReference>
<dbReference type="Proteomes" id="UP000592216">
    <property type="component" value="Unassembled WGS sequence"/>
</dbReference>
<dbReference type="PANTHER" id="PTHR38340:SF1">
    <property type="entry name" value="S-LAYER PROTEIN"/>
    <property type="match status" value="1"/>
</dbReference>
<dbReference type="AlphaFoldDB" id="A0A850Q774"/>
<proteinExistence type="predicted"/>
<dbReference type="InterPro" id="IPR018511">
    <property type="entry name" value="Hemolysin-typ_Ca-bd_CS"/>
</dbReference>
<dbReference type="GO" id="GO:0005576">
    <property type="term" value="C:extracellular region"/>
    <property type="evidence" value="ECO:0007669"/>
    <property type="project" value="UniProtKB-SubCell"/>
</dbReference>
<evidence type="ECO:0000256" key="2">
    <source>
        <dbReference type="ARBA" id="ARBA00022525"/>
    </source>
</evidence>
<comment type="subcellular location">
    <subcellularLocation>
        <location evidence="1">Secreted</location>
    </subcellularLocation>
</comment>
<dbReference type="InterPro" id="IPR011049">
    <property type="entry name" value="Serralysin-like_metalloprot_C"/>
</dbReference>
<evidence type="ECO:0000256" key="3">
    <source>
        <dbReference type="SAM" id="MobiDB-lite"/>
    </source>
</evidence>
<name>A0A850Q774_9RHOB</name>